<dbReference type="EMBL" id="CP012752">
    <property type="protein sequence ID" value="ALG08499.1"/>
    <property type="molecule type" value="Genomic_DNA"/>
</dbReference>
<evidence type="ECO:0000313" key="3">
    <source>
        <dbReference type="Proteomes" id="UP000063699"/>
    </source>
</evidence>
<evidence type="ECO:0000256" key="1">
    <source>
        <dbReference type="SAM" id="MobiDB-lite"/>
    </source>
</evidence>
<dbReference type="Proteomes" id="UP000063699">
    <property type="component" value="Chromosome"/>
</dbReference>
<evidence type="ECO:0000313" key="2">
    <source>
        <dbReference type="EMBL" id="ALG08499.1"/>
    </source>
</evidence>
<dbReference type="KEGG" id="kphy:AOZ06_17660"/>
<sequence>MRQRSPDRTTTGIHSPDHHDGNNVVRPDHNQHDDGNHDNNPVHEPASARAGEFEREGLLRR</sequence>
<feature type="compositionally biased region" description="Basic and acidic residues" evidence="1">
    <location>
        <begin position="51"/>
        <end position="61"/>
    </location>
</feature>
<feature type="compositionally biased region" description="Basic and acidic residues" evidence="1">
    <location>
        <begin position="15"/>
        <end position="41"/>
    </location>
</feature>
<accession>A0A0N9I1D7</accession>
<reference evidence="2 3" key="1">
    <citation type="submission" date="2015-07" db="EMBL/GenBank/DDBJ databases">
        <title>Genome sequencing of Kibdelosporangium phytohabitans.</title>
        <authorList>
            <person name="Qin S."/>
            <person name="Xing K."/>
        </authorList>
    </citation>
    <scope>NUCLEOTIDE SEQUENCE [LARGE SCALE GENOMIC DNA]</scope>
    <source>
        <strain evidence="2 3">KLBMP1111</strain>
    </source>
</reference>
<name>A0A0N9I1D7_9PSEU</name>
<organism evidence="2 3">
    <name type="scientific">Kibdelosporangium phytohabitans</name>
    <dbReference type="NCBI Taxonomy" id="860235"/>
    <lineage>
        <taxon>Bacteria</taxon>
        <taxon>Bacillati</taxon>
        <taxon>Actinomycetota</taxon>
        <taxon>Actinomycetes</taxon>
        <taxon>Pseudonocardiales</taxon>
        <taxon>Pseudonocardiaceae</taxon>
        <taxon>Kibdelosporangium</taxon>
    </lineage>
</organism>
<feature type="region of interest" description="Disordered" evidence="1">
    <location>
        <begin position="1"/>
        <end position="61"/>
    </location>
</feature>
<keyword evidence="3" id="KW-1185">Reference proteome</keyword>
<proteinExistence type="predicted"/>
<dbReference type="AlphaFoldDB" id="A0A0N9I1D7"/>
<protein>
    <submittedName>
        <fullName evidence="2">Uncharacterized protein</fullName>
    </submittedName>
</protein>
<dbReference type="STRING" id="860235.AOZ06_17660"/>
<gene>
    <name evidence="2" type="ORF">AOZ06_17660</name>
</gene>